<evidence type="ECO:0000256" key="5">
    <source>
        <dbReference type="ARBA" id="ARBA00023204"/>
    </source>
</evidence>
<dbReference type="RefSeq" id="WP_348263705.1">
    <property type="nucleotide sequence ID" value="NZ_CP121196.1"/>
</dbReference>
<protein>
    <recommendedName>
        <fullName evidence="3">DNA-3-methyladenine glycosylase II</fullName>
        <ecNumber evidence="3">3.2.2.21</ecNumber>
    </recommendedName>
</protein>
<dbReference type="AlphaFoldDB" id="A0AAU7DMD3"/>
<dbReference type="Gene3D" id="1.10.340.30">
    <property type="entry name" value="Hypothetical protein, domain 2"/>
    <property type="match status" value="1"/>
</dbReference>
<dbReference type="GO" id="GO:0006307">
    <property type="term" value="P:DNA alkylation repair"/>
    <property type="evidence" value="ECO:0007669"/>
    <property type="project" value="TreeGrafter"/>
</dbReference>
<name>A0AAU7DMD3_9BACT</name>
<evidence type="ECO:0000313" key="7">
    <source>
        <dbReference type="EMBL" id="XBH18480.1"/>
    </source>
</evidence>
<dbReference type="SMART" id="SM00478">
    <property type="entry name" value="ENDO3c"/>
    <property type="match status" value="1"/>
</dbReference>
<gene>
    <name evidence="7" type="ORF">P8935_03885</name>
</gene>
<reference evidence="7" key="1">
    <citation type="submission" date="2023-03" db="EMBL/GenBank/DDBJ databases">
        <title>Edaphobacter sp.</title>
        <authorList>
            <person name="Huber K.J."/>
            <person name="Papendorf J."/>
            <person name="Pilke C."/>
            <person name="Bunk B."/>
            <person name="Sproeer C."/>
            <person name="Pester M."/>
        </authorList>
    </citation>
    <scope>NUCLEOTIDE SEQUENCE</scope>
    <source>
        <strain evidence="7">DSM 110680</strain>
    </source>
</reference>
<dbReference type="GO" id="GO:0032993">
    <property type="term" value="C:protein-DNA complex"/>
    <property type="evidence" value="ECO:0007669"/>
    <property type="project" value="TreeGrafter"/>
</dbReference>
<comment type="catalytic activity">
    <reaction evidence="1">
        <text>Hydrolysis of alkylated DNA, releasing 3-methyladenine, 3-methylguanine, 7-methylguanine and 7-methyladenine.</text>
        <dbReference type="EC" id="3.2.2.21"/>
    </reaction>
</comment>
<comment type="similarity">
    <text evidence="2">Belongs to the alkylbase DNA glycosidase AlkA family.</text>
</comment>
<dbReference type="PANTHER" id="PTHR43003">
    <property type="entry name" value="DNA-3-METHYLADENINE GLYCOSYLASE"/>
    <property type="match status" value="1"/>
</dbReference>
<dbReference type="GO" id="GO:0008725">
    <property type="term" value="F:DNA-3-methyladenine glycosylase activity"/>
    <property type="evidence" value="ECO:0007669"/>
    <property type="project" value="TreeGrafter"/>
</dbReference>
<dbReference type="CDD" id="cd00056">
    <property type="entry name" value="ENDO3c"/>
    <property type="match status" value="1"/>
</dbReference>
<dbReference type="InterPro" id="IPR051912">
    <property type="entry name" value="Alkylbase_DNA_Glycosylase/TA"/>
</dbReference>
<dbReference type="GO" id="GO:0006285">
    <property type="term" value="P:base-excision repair, AP site formation"/>
    <property type="evidence" value="ECO:0007669"/>
    <property type="project" value="TreeGrafter"/>
</dbReference>
<dbReference type="GO" id="GO:0043916">
    <property type="term" value="F:DNA-7-methylguanine glycosylase activity"/>
    <property type="evidence" value="ECO:0007669"/>
    <property type="project" value="TreeGrafter"/>
</dbReference>
<evidence type="ECO:0000256" key="3">
    <source>
        <dbReference type="ARBA" id="ARBA00012000"/>
    </source>
</evidence>
<dbReference type="Pfam" id="PF00730">
    <property type="entry name" value="HhH-GPD"/>
    <property type="match status" value="1"/>
</dbReference>
<dbReference type="GO" id="GO:0032131">
    <property type="term" value="F:alkylated DNA binding"/>
    <property type="evidence" value="ECO:0007669"/>
    <property type="project" value="TreeGrafter"/>
</dbReference>
<dbReference type="Gene3D" id="1.10.1670.40">
    <property type="match status" value="1"/>
</dbReference>
<accession>A0AAU7DMD3</accession>
<proteinExistence type="inferred from homology"/>
<dbReference type="InterPro" id="IPR011257">
    <property type="entry name" value="DNA_glycosylase"/>
</dbReference>
<dbReference type="EC" id="3.2.2.21" evidence="3"/>
<dbReference type="EMBL" id="CP121196">
    <property type="protein sequence ID" value="XBH18480.1"/>
    <property type="molecule type" value="Genomic_DNA"/>
</dbReference>
<evidence type="ECO:0000256" key="2">
    <source>
        <dbReference type="ARBA" id="ARBA00010817"/>
    </source>
</evidence>
<dbReference type="FunFam" id="1.10.340.30:FF:000004">
    <property type="entry name" value="DNA-3-methyladenine glycosylase II"/>
    <property type="match status" value="1"/>
</dbReference>
<keyword evidence="4" id="KW-0227">DNA damage</keyword>
<sequence>MSTRRASIRAAIHCSPMIHDGKSRKLPFDPAEAIAHLKGCDPKLGKLIERVGEFRLRLDAAPSPFESLLESILYQQLHGKAAATIHRRVREFFHGDPTPQQLLDTPDGPLRSAGVSGNKIKAMRDLAAKTLDGTVPTHKAIMKMPDADIVERLTEVRGIGPWTVEMLLIFRMGRPDVLPVTDYGVRKGFALTFQRLPKSRPIEASDLPKPDVVFKRGQKWRPFRSVASWYLWRACDLVKATPSDGRAVAKECE</sequence>
<keyword evidence="5" id="KW-0234">DNA repair</keyword>
<evidence type="ECO:0000259" key="6">
    <source>
        <dbReference type="SMART" id="SM00478"/>
    </source>
</evidence>
<organism evidence="7">
    <name type="scientific">Telmatobacter sp. DSM 110680</name>
    <dbReference type="NCBI Taxonomy" id="3036704"/>
    <lineage>
        <taxon>Bacteria</taxon>
        <taxon>Pseudomonadati</taxon>
        <taxon>Acidobacteriota</taxon>
        <taxon>Terriglobia</taxon>
        <taxon>Terriglobales</taxon>
        <taxon>Acidobacteriaceae</taxon>
        <taxon>Telmatobacter</taxon>
    </lineage>
</organism>
<dbReference type="SUPFAM" id="SSF48150">
    <property type="entry name" value="DNA-glycosylase"/>
    <property type="match status" value="1"/>
</dbReference>
<dbReference type="GO" id="GO:0005737">
    <property type="term" value="C:cytoplasm"/>
    <property type="evidence" value="ECO:0007669"/>
    <property type="project" value="TreeGrafter"/>
</dbReference>
<dbReference type="InterPro" id="IPR003265">
    <property type="entry name" value="HhH-GPD_domain"/>
</dbReference>
<evidence type="ECO:0000256" key="4">
    <source>
        <dbReference type="ARBA" id="ARBA00022763"/>
    </source>
</evidence>
<feature type="domain" description="HhH-GPD" evidence="6">
    <location>
        <begin position="73"/>
        <end position="236"/>
    </location>
</feature>
<dbReference type="PANTHER" id="PTHR43003:SF5">
    <property type="entry name" value="DNA-3-METHYLADENINE GLYCOSYLASE"/>
    <property type="match status" value="1"/>
</dbReference>
<evidence type="ECO:0000256" key="1">
    <source>
        <dbReference type="ARBA" id="ARBA00000086"/>
    </source>
</evidence>